<dbReference type="InterPro" id="IPR002733">
    <property type="entry name" value="AMMECR1_domain"/>
</dbReference>
<sequence>MKSGNSHPYVELARRAVKYYFQTKKILNPGEAVTICPNPEMWNKRRGCFVSIKNLDGSLRGCIGTIRPVREDLSSEIVYNALAAAFEDPRFMPLREEELEKVKFSVDVLSELDIVDSTEKLDPKIYGVVVEKGFRKGVLLPNLDGVNTVAEQLEIAARKAGILSLDGCVIYKFTVDRYEEVIEDK</sequence>
<dbReference type="RefSeq" id="WP_091460037.1">
    <property type="nucleotide sequence ID" value="NZ_FNPD01000001.1"/>
</dbReference>
<dbReference type="AlphaFoldDB" id="A0A1H3DT07"/>
<dbReference type="PANTHER" id="PTHR13016">
    <property type="entry name" value="AMMECR1 HOMOLOG"/>
    <property type="match status" value="1"/>
</dbReference>
<dbReference type="EMBL" id="FNPD01000001">
    <property type="protein sequence ID" value="SDX69238.1"/>
    <property type="molecule type" value="Genomic_DNA"/>
</dbReference>
<keyword evidence="3" id="KW-1185">Reference proteome</keyword>
<dbReference type="InterPro" id="IPR027623">
    <property type="entry name" value="AmmeMemoSam_A"/>
</dbReference>
<dbReference type="InterPro" id="IPR036071">
    <property type="entry name" value="AMMECR1_dom_sf"/>
</dbReference>
<dbReference type="SUPFAM" id="SSF143447">
    <property type="entry name" value="AMMECR1-like"/>
    <property type="match status" value="1"/>
</dbReference>
<dbReference type="NCBIfam" id="TIGR04335">
    <property type="entry name" value="AmmeMemoSam_A"/>
    <property type="match status" value="1"/>
</dbReference>
<organism evidence="2 3">
    <name type="scientific">Acetomicrobium thermoterrenum DSM 13490</name>
    <dbReference type="NCBI Taxonomy" id="1120987"/>
    <lineage>
        <taxon>Bacteria</taxon>
        <taxon>Thermotogati</taxon>
        <taxon>Synergistota</taxon>
        <taxon>Synergistia</taxon>
        <taxon>Synergistales</taxon>
        <taxon>Acetomicrobiaceae</taxon>
        <taxon>Acetomicrobium</taxon>
    </lineage>
</organism>
<dbReference type="Gene3D" id="3.30.700.20">
    <property type="entry name" value="Hypothetical protein ph0010, domain 1"/>
    <property type="match status" value="1"/>
</dbReference>
<dbReference type="InterPro" id="IPR027485">
    <property type="entry name" value="AMMECR1_N"/>
</dbReference>
<evidence type="ECO:0000259" key="1">
    <source>
        <dbReference type="PROSITE" id="PS51112"/>
    </source>
</evidence>
<accession>A0A1H3DT07</accession>
<name>A0A1H3DT07_9BACT</name>
<evidence type="ECO:0000313" key="2">
    <source>
        <dbReference type="EMBL" id="SDX69238.1"/>
    </source>
</evidence>
<feature type="domain" description="AMMECR1" evidence="1">
    <location>
        <begin position="4"/>
        <end position="185"/>
    </location>
</feature>
<reference evidence="3" key="1">
    <citation type="submission" date="2016-10" db="EMBL/GenBank/DDBJ databases">
        <authorList>
            <person name="Varghese N."/>
            <person name="Submissions S."/>
        </authorList>
    </citation>
    <scope>NUCLEOTIDE SEQUENCE [LARGE SCALE GENOMIC DNA]</scope>
    <source>
        <strain evidence="3">DSM 13490</strain>
    </source>
</reference>
<dbReference type="PANTHER" id="PTHR13016:SF0">
    <property type="entry name" value="AMME SYNDROME CANDIDATE GENE 1 PROTEIN"/>
    <property type="match status" value="1"/>
</dbReference>
<dbReference type="Gene3D" id="3.30.1490.150">
    <property type="entry name" value="Hypothetical protein ph0010, domain 2"/>
    <property type="match status" value="1"/>
</dbReference>
<gene>
    <name evidence="2" type="ORF">SAMN03080603_00300</name>
</gene>
<evidence type="ECO:0000313" key="3">
    <source>
        <dbReference type="Proteomes" id="UP000199266"/>
    </source>
</evidence>
<dbReference type="InterPro" id="IPR023473">
    <property type="entry name" value="AMMECR1"/>
</dbReference>
<dbReference type="Proteomes" id="UP000199266">
    <property type="component" value="Unassembled WGS sequence"/>
</dbReference>
<dbReference type="Pfam" id="PF01871">
    <property type="entry name" value="AMMECR1"/>
    <property type="match status" value="1"/>
</dbReference>
<protein>
    <recommendedName>
        <fullName evidence="1">AMMECR1 domain-containing protein</fullName>
    </recommendedName>
</protein>
<dbReference type="PROSITE" id="PS51112">
    <property type="entry name" value="AMMECR1"/>
    <property type="match status" value="1"/>
</dbReference>
<proteinExistence type="predicted"/>